<dbReference type="AlphaFoldDB" id="A0A6L8K6J7"/>
<dbReference type="RefSeq" id="WP_161006622.1">
    <property type="nucleotide sequence ID" value="NZ_WWCN01000006.1"/>
</dbReference>
<feature type="site" description="Important for substrate specificity" evidence="4">
    <location>
        <position position="16"/>
    </location>
</feature>
<dbReference type="PIRSF" id="PIRSF006305">
    <property type="entry name" value="Maf"/>
    <property type="match status" value="1"/>
</dbReference>
<comment type="caution">
    <text evidence="5">The sequence shown here is derived from an EMBL/GenBank/DDBJ whole genome shotgun (WGS) entry which is preliminary data.</text>
</comment>
<comment type="similarity">
    <text evidence="4">Belongs to the Maf family. YhdE subfamily.</text>
</comment>
<keyword evidence="6" id="KW-1185">Reference proteome</keyword>
<comment type="subcellular location">
    <subcellularLocation>
        <location evidence="4">Cytoplasm</location>
    </subcellularLocation>
</comment>
<gene>
    <name evidence="5" type="ORF">GTP46_10700</name>
</gene>
<keyword evidence="3 4" id="KW-0546">Nucleotide metabolism</keyword>
<name>A0A6L8K6J7_9BURK</name>
<accession>A0A6L8K6J7</accession>
<dbReference type="InterPro" id="IPR003697">
    <property type="entry name" value="Maf-like"/>
</dbReference>
<feature type="site" description="Important for substrate specificity" evidence="4">
    <location>
        <position position="169"/>
    </location>
</feature>
<comment type="catalytic activity">
    <reaction evidence="4">
        <text>dTTP + H2O = dTMP + diphosphate + H(+)</text>
        <dbReference type="Rhea" id="RHEA:28534"/>
        <dbReference type="ChEBI" id="CHEBI:15377"/>
        <dbReference type="ChEBI" id="CHEBI:15378"/>
        <dbReference type="ChEBI" id="CHEBI:33019"/>
        <dbReference type="ChEBI" id="CHEBI:37568"/>
        <dbReference type="ChEBI" id="CHEBI:63528"/>
        <dbReference type="EC" id="3.6.1.9"/>
    </reaction>
</comment>
<sequence>MKPVDKKIYLASKSPRRRELLRQVGIDFELLLLRSDGPRGPDVTEEVNPGEAPLDYVARVALEKAKFAAGLVVQRRMAARPVLTADTTVTIDGAILGKPANPNEATAMLQQLSGRTHQVLTSIAVASGDFSAQITQVSDVRFGVLSPAAIAAYCASSEPYDKAGGYGIQGPAAIFIEHITGSHSGIMGLPIYETVQLLRQAGLPYP</sequence>
<evidence type="ECO:0000313" key="6">
    <source>
        <dbReference type="Proteomes" id="UP000479335"/>
    </source>
</evidence>
<dbReference type="SUPFAM" id="SSF52972">
    <property type="entry name" value="ITPase-like"/>
    <property type="match status" value="1"/>
</dbReference>
<dbReference type="PANTHER" id="PTHR43213:SF5">
    <property type="entry name" value="BIFUNCTIONAL DTTP_UTP PYROPHOSPHATASE_METHYLTRANSFERASE PROTEIN-RELATED"/>
    <property type="match status" value="1"/>
</dbReference>
<dbReference type="Gene3D" id="3.90.950.10">
    <property type="match status" value="1"/>
</dbReference>
<feature type="active site" description="Proton acceptor" evidence="4">
    <location>
        <position position="86"/>
    </location>
</feature>
<dbReference type="CDD" id="cd00555">
    <property type="entry name" value="Maf"/>
    <property type="match status" value="1"/>
</dbReference>
<dbReference type="GO" id="GO:0005737">
    <property type="term" value="C:cytoplasm"/>
    <property type="evidence" value="ECO:0007669"/>
    <property type="project" value="UniProtKB-SubCell"/>
</dbReference>
<protein>
    <recommendedName>
        <fullName evidence="4">dTTP/UTP pyrophosphatase</fullName>
        <shortName evidence="4">dTTPase/UTPase</shortName>
        <ecNumber evidence="4">3.6.1.9</ecNumber>
    </recommendedName>
    <alternativeName>
        <fullName evidence="4">Nucleoside triphosphate pyrophosphatase</fullName>
    </alternativeName>
    <alternativeName>
        <fullName evidence="4">Nucleotide pyrophosphatase</fullName>
        <shortName evidence="4">Nucleotide PPase</shortName>
    </alternativeName>
</protein>
<evidence type="ECO:0000313" key="5">
    <source>
        <dbReference type="EMBL" id="MYM23113.1"/>
    </source>
</evidence>
<comment type="caution">
    <text evidence="4">Lacks conserved residue(s) required for the propagation of feature annotation.</text>
</comment>
<dbReference type="InterPro" id="IPR029001">
    <property type="entry name" value="ITPase-like_fam"/>
</dbReference>
<comment type="function">
    <text evidence="4">Nucleoside triphosphate pyrophosphatase that hydrolyzes dTTP and UTP. May have a dual role in cell division arrest and in preventing the incorporation of modified nucleotides into cellular nucleic acids.</text>
</comment>
<comment type="catalytic activity">
    <reaction evidence="4">
        <text>UTP + H2O = UMP + diphosphate + H(+)</text>
        <dbReference type="Rhea" id="RHEA:29395"/>
        <dbReference type="ChEBI" id="CHEBI:15377"/>
        <dbReference type="ChEBI" id="CHEBI:15378"/>
        <dbReference type="ChEBI" id="CHEBI:33019"/>
        <dbReference type="ChEBI" id="CHEBI:46398"/>
        <dbReference type="ChEBI" id="CHEBI:57865"/>
        <dbReference type="EC" id="3.6.1.9"/>
    </reaction>
</comment>
<dbReference type="GO" id="GO:0047429">
    <property type="term" value="F:nucleoside triphosphate diphosphatase activity"/>
    <property type="evidence" value="ECO:0007669"/>
    <property type="project" value="UniProtKB-EC"/>
</dbReference>
<dbReference type="Pfam" id="PF02545">
    <property type="entry name" value="Maf"/>
    <property type="match status" value="1"/>
</dbReference>
<reference evidence="5 6" key="1">
    <citation type="submission" date="2019-12" db="EMBL/GenBank/DDBJ databases">
        <title>Novel species isolated from a subtropical stream in China.</title>
        <authorList>
            <person name="Lu H."/>
        </authorList>
    </citation>
    <scope>NUCLEOTIDE SEQUENCE [LARGE SCALE GENOMIC DNA]</scope>
    <source>
        <strain evidence="5 6">FT135W</strain>
    </source>
</reference>
<dbReference type="HAMAP" id="MF_00528">
    <property type="entry name" value="Maf"/>
    <property type="match status" value="1"/>
</dbReference>
<evidence type="ECO:0000256" key="2">
    <source>
        <dbReference type="ARBA" id="ARBA00022801"/>
    </source>
</evidence>
<evidence type="ECO:0000256" key="1">
    <source>
        <dbReference type="ARBA" id="ARBA00001968"/>
    </source>
</evidence>
<evidence type="ECO:0000256" key="3">
    <source>
        <dbReference type="ARBA" id="ARBA00023080"/>
    </source>
</evidence>
<dbReference type="PANTHER" id="PTHR43213">
    <property type="entry name" value="BIFUNCTIONAL DTTP/UTP PYROPHOSPHATASE/METHYLTRANSFERASE PROTEIN-RELATED"/>
    <property type="match status" value="1"/>
</dbReference>
<dbReference type="NCBIfam" id="TIGR00172">
    <property type="entry name" value="maf"/>
    <property type="match status" value="1"/>
</dbReference>
<organism evidence="5 6">
    <name type="scientific">Duganella flavida</name>
    <dbReference type="NCBI Taxonomy" id="2692175"/>
    <lineage>
        <taxon>Bacteria</taxon>
        <taxon>Pseudomonadati</taxon>
        <taxon>Pseudomonadota</taxon>
        <taxon>Betaproteobacteria</taxon>
        <taxon>Burkholderiales</taxon>
        <taxon>Oxalobacteraceae</taxon>
        <taxon>Telluria group</taxon>
        <taxon>Duganella</taxon>
    </lineage>
</organism>
<comment type="cofactor">
    <cofactor evidence="1 4">
        <name>a divalent metal cation</name>
        <dbReference type="ChEBI" id="CHEBI:60240"/>
    </cofactor>
</comment>
<keyword evidence="2 4" id="KW-0378">Hydrolase</keyword>
<dbReference type="EMBL" id="WWCN01000006">
    <property type="protein sequence ID" value="MYM23113.1"/>
    <property type="molecule type" value="Genomic_DNA"/>
</dbReference>
<keyword evidence="4" id="KW-0963">Cytoplasm</keyword>
<dbReference type="Proteomes" id="UP000479335">
    <property type="component" value="Unassembled WGS sequence"/>
</dbReference>
<feature type="site" description="Important for substrate specificity" evidence="4">
    <location>
        <position position="87"/>
    </location>
</feature>
<dbReference type="EC" id="3.6.1.9" evidence="4"/>
<dbReference type="GO" id="GO:0009117">
    <property type="term" value="P:nucleotide metabolic process"/>
    <property type="evidence" value="ECO:0007669"/>
    <property type="project" value="UniProtKB-KW"/>
</dbReference>
<proteinExistence type="inferred from homology"/>
<evidence type="ECO:0000256" key="4">
    <source>
        <dbReference type="HAMAP-Rule" id="MF_00528"/>
    </source>
</evidence>